<dbReference type="AlphaFoldDB" id="A0A428NQA8"/>
<comment type="caution">
    <text evidence="2">The sequence shown here is derived from an EMBL/GenBank/DDBJ whole genome shotgun (WGS) entry which is preliminary data.</text>
</comment>
<keyword evidence="3" id="KW-1185">Reference proteome</keyword>
<proteinExistence type="predicted"/>
<protein>
    <submittedName>
        <fullName evidence="2">Uncharacterized protein</fullName>
    </submittedName>
</protein>
<evidence type="ECO:0000313" key="2">
    <source>
        <dbReference type="EMBL" id="RSL42976.1"/>
    </source>
</evidence>
<feature type="region of interest" description="Disordered" evidence="1">
    <location>
        <begin position="1"/>
        <end position="35"/>
    </location>
</feature>
<dbReference type="EMBL" id="NKCI01000341">
    <property type="protein sequence ID" value="RSL42976.1"/>
    <property type="molecule type" value="Genomic_DNA"/>
</dbReference>
<name>A0A428NQA8_9HYPO</name>
<reference evidence="2 3" key="1">
    <citation type="submission" date="2017-06" db="EMBL/GenBank/DDBJ databases">
        <title>Comparative genomic analysis of Ambrosia Fusariam Clade fungi.</title>
        <authorList>
            <person name="Stajich J.E."/>
            <person name="Carrillo J."/>
            <person name="Kijimoto T."/>
            <person name="Eskalen A."/>
            <person name="O'Donnell K."/>
            <person name="Kasson M."/>
        </authorList>
    </citation>
    <scope>NUCLEOTIDE SEQUENCE [LARGE SCALE GENOMIC DNA]</scope>
    <source>
        <strain evidence="2 3">NRRL62584</strain>
    </source>
</reference>
<dbReference type="Proteomes" id="UP000288168">
    <property type="component" value="Unassembled WGS sequence"/>
</dbReference>
<sequence>MSPSPQTAHSPPESSKEGKLQNSTNTGGTATYHAAQVALPRPSFGVEKVTQTLHKSGVTEQRLQGNAVLPSANNAAGGVDGGSHMMNLWLQADAGDEPYQAIQSVIASFGKPNGQ</sequence>
<feature type="compositionally biased region" description="Polar residues" evidence="1">
    <location>
        <begin position="20"/>
        <end position="29"/>
    </location>
</feature>
<feature type="compositionally biased region" description="Polar residues" evidence="1">
    <location>
        <begin position="1"/>
        <end position="13"/>
    </location>
</feature>
<organism evidence="2 3">
    <name type="scientific">Fusarium duplospermum</name>
    <dbReference type="NCBI Taxonomy" id="1325734"/>
    <lineage>
        <taxon>Eukaryota</taxon>
        <taxon>Fungi</taxon>
        <taxon>Dikarya</taxon>
        <taxon>Ascomycota</taxon>
        <taxon>Pezizomycotina</taxon>
        <taxon>Sordariomycetes</taxon>
        <taxon>Hypocreomycetidae</taxon>
        <taxon>Hypocreales</taxon>
        <taxon>Nectriaceae</taxon>
        <taxon>Fusarium</taxon>
        <taxon>Fusarium solani species complex</taxon>
    </lineage>
</organism>
<gene>
    <name evidence="2" type="ORF">CEP54_015277</name>
</gene>
<evidence type="ECO:0000256" key="1">
    <source>
        <dbReference type="SAM" id="MobiDB-lite"/>
    </source>
</evidence>
<evidence type="ECO:0000313" key="3">
    <source>
        <dbReference type="Proteomes" id="UP000288168"/>
    </source>
</evidence>
<accession>A0A428NQA8</accession>